<keyword evidence="12" id="KW-1185">Reference proteome</keyword>
<evidence type="ECO:0000256" key="9">
    <source>
        <dbReference type="PIRNR" id="PIRNR015849"/>
    </source>
</evidence>
<evidence type="ECO:0000256" key="4">
    <source>
        <dbReference type="ARBA" id="ARBA00023015"/>
    </source>
</evidence>
<sequence>MSSKDQRKRPNVDCDQAKKRVWLVKVPRYLSEIWEANAGTEVGKLITAGNNEVKLKSRPDLMVPSELTQAPTTSVASKKIAPGPSVPSEHTFLMKTDPQQTLAVLAEDKAGLEEESNIRTGKLSVEGYVVQRAECRPPNDSSYLRLKIGQIEKSGQPKRQVIQIQKAAVKFKPVAAHHEDLQRQKAKKEGIKTVRADRDVLRQTIFHAFEKHQYYRLQDLQQLTNQPANYVKEILQEIAIYNQTPPHKSMWELKPEYRNYDVQKEI</sequence>
<dbReference type="GO" id="GO:0006367">
    <property type="term" value="P:transcription initiation at RNA polymerase II promoter"/>
    <property type="evidence" value="ECO:0007669"/>
    <property type="project" value="UniProtKB-UniRule"/>
</dbReference>
<keyword evidence="7 9" id="KW-0539">Nucleus</keyword>
<dbReference type="GO" id="GO:0005674">
    <property type="term" value="C:transcription factor TFIIF complex"/>
    <property type="evidence" value="ECO:0007669"/>
    <property type="project" value="InterPro"/>
</dbReference>
<dbReference type="PIRSF" id="PIRSF015849">
    <property type="entry name" value="TFIIF-beta"/>
    <property type="match status" value="1"/>
</dbReference>
<evidence type="ECO:0000259" key="10">
    <source>
        <dbReference type="Pfam" id="PF02270"/>
    </source>
</evidence>
<dbReference type="Gene3D" id="1.10.10.10">
    <property type="entry name" value="Winged helix-like DNA-binding domain superfamily/Winged helix DNA-binding domain"/>
    <property type="match status" value="1"/>
</dbReference>
<dbReference type="SUPFAM" id="SSF50916">
    <property type="entry name" value="Rap30/74 interaction domains"/>
    <property type="match status" value="1"/>
</dbReference>
<evidence type="ECO:0000259" key="11">
    <source>
        <dbReference type="Pfam" id="PF17683"/>
    </source>
</evidence>
<dbReference type="InterPro" id="IPR040450">
    <property type="entry name" value="TFIIF_beta_HTH"/>
</dbReference>
<evidence type="ECO:0000256" key="6">
    <source>
        <dbReference type="ARBA" id="ARBA00023163"/>
    </source>
</evidence>
<dbReference type="InterPro" id="IPR011039">
    <property type="entry name" value="TFIIF_interaction"/>
</dbReference>
<dbReference type="InterPro" id="IPR036388">
    <property type="entry name" value="WH-like_DNA-bd_sf"/>
</dbReference>
<dbReference type="Pfam" id="PF17683">
    <property type="entry name" value="TFIIF_beta_N"/>
    <property type="match status" value="1"/>
</dbReference>
<dbReference type="CDD" id="cd07980">
    <property type="entry name" value="TFIIF_beta"/>
    <property type="match status" value="1"/>
</dbReference>
<evidence type="ECO:0000256" key="2">
    <source>
        <dbReference type="ARBA" id="ARBA00009543"/>
    </source>
</evidence>
<dbReference type="WBParaSite" id="MBELARI_LOCUS14755">
    <property type="protein sequence ID" value="MBELARI_LOCUS14755"/>
    <property type="gene ID" value="MBELARI_LOCUS14755"/>
</dbReference>
<protein>
    <recommendedName>
        <fullName evidence="3 9">General transcription factor IIF subunit 2</fullName>
    </recommendedName>
    <alternativeName>
        <fullName evidence="8 9">Transcription initiation factor IIF subunit beta</fullName>
    </alternativeName>
</protein>
<dbReference type="AlphaFoldDB" id="A0AAF3J3Z8"/>
<organism evidence="12 13">
    <name type="scientific">Mesorhabditis belari</name>
    <dbReference type="NCBI Taxonomy" id="2138241"/>
    <lineage>
        <taxon>Eukaryota</taxon>
        <taxon>Metazoa</taxon>
        <taxon>Ecdysozoa</taxon>
        <taxon>Nematoda</taxon>
        <taxon>Chromadorea</taxon>
        <taxon>Rhabditida</taxon>
        <taxon>Rhabditina</taxon>
        <taxon>Rhabditomorpha</taxon>
        <taxon>Rhabditoidea</taxon>
        <taxon>Rhabditidae</taxon>
        <taxon>Mesorhabditinae</taxon>
        <taxon>Mesorhabditis</taxon>
    </lineage>
</organism>
<dbReference type="Pfam" id="PF02270">
    <property type="entry name" value="TFIIF_beta"/>
    <property type="match status" value="1"/>
</dbReference>
<dbReference type="InterPro" id="IPR040504">
    <property type="entry name" value="TFIIF_beta_N"/>
</dbReference>
<dbReference type="GO" id="GO:0003677">
    <property type="term" value="F:DNA binding"/>
    <property type="evidence" value="ECO:0007669"/>
    <property type="project" value="UniProtKB-UniRule"/>
</dbReference>
<keyword evidence="4 9" id="KW-0805">Transcription regulation</keyword>
<dbReference type="SUPFAM" id="SSF46785">
    <property type="entry name" value="Winged helix' DNA-binding domain"/>
    <property type="match status" value="1"/>
</dbReference>
<comment type="function">
    <text evidence="9">TFIIF is a general transcription initiation factor that binds to RNA polymerase II and helps to recruit it to the initiation complex in collaboration with TFIIB.</text>
</comment>
<evidence type="ECO:0000256" key="7">
    <source>
        <dbReference type="ARBA" id="ARBA00023242"/>
    </source>
</evidence>
<dbReference type="FunFam" id="1.10.10.10:FF:000035">
    <property type="entry name" value="General transcription factor IIF subunit 2"/>
    <property type="match status" value="1"/>
</dbReference>
<comment type="subcellular location">
    <subcellularLocation>
        <location evidence="1 9">Nucleus</location>
    </subcellularLocation>
</comment>
<name>A0AAF3J3Z8_9BILA</name>
<dbReference type="PANTHER" id="PTHR10445:SF0">
    <property type="entry name" value="GENERAL TRANSCRIPTION FACTOR IIF SUBUNIT 2"/>
    <property type="match status" value="1"/>
</dbReference>
<evidence type="ECO:0000313" key="12">
    <source>
        <dbReference type="Proteomes" id="UP000887575"/>
    </source>
</evidence>
<keyword evidence="6 9" id="KW-0804">Transcription</keyword>
<dbReference type="Proteomes" id="UP000887575">
    <property type="component" value="Unassembled WGS sequence"/>
</dbReference>
<dbReference type="InterPro" id="IPR036390">
    <property type="entry name" value="WH_DNA-bd_sf"/>
</dbReference>
<keyword evidence="5 9" id="KW-0238">DNA-binding</keyword>
<evidence type="ECO:0000313" key="13">
    <source>
        <dbReference type="WBParaSite" id="MBELARI_LOCUS14755"/>
    </source>
</evidence>
<proteinExistence type="inferred from homology"/>
<comment type="similarity">
    <text evidence="2 9">Belongs to the TFIIF beta subunit family.</text>
</comment>
<accession>A0AAF3J3Z8</accession>
<feature type="domain" description="TFIIF beta subunit N-terminal" evidence="11">
    <location>
        <begin position="19"/>
        <end position="136"/>
    </location>
</feature>
<dbReference type="InterPro" id="IPR003196">
    <property type="entry name" value="TFIIF_beta"/>
</dbReference>
<evidence type="ECO:0000256" key="8">
    <source>
        <dbReference type="ARBA" id="ARBA00033388"/>
    </source>
</evidence>
<evidence type="ECO:0000256" key="3">
    <source>
        <dbReference type="ARBA" id="ARBA00020815"/>
    </source>
</evidence>
<dbReference type="PANTHER" id="PTHR10445">
    <property type="entry name" value="GENERAL TRANSCRIPTION FACTOR IIF SUBUNIT 2"/>
    <property type="match status" value="1"/>
</dbReference>
<dbReference type="GO" id="GO:0006368">
    <property type="term" value="P:transcription elongation by RNA polymerase II"/>
    <property type="evidence" value="ECO:0007669"/>
    <property type="project" value="UniProtKB-ARBA"/>
</dbReference>
<feature type="domain" description="TFIIF beta subunit HTH" evidence="10">
    <location>
        <begin position="194"/>
        <end position="258"/>
    </location>
</feature>
<evidence type="ECO:0000256" key="1">
    <source>
        <dbReference type="ARBA" id="ARBA00004123"/>
    </source>
</evidence>
<evidence type="ECO:0000256" key="5">
    <source>
        <dbReference type="ARBA" id="ARBA00023125"/>
    </source>
</evidence>
<reference evidence="13" key="1">
    <citation type="submission" date="2024-02" db="UniProtKB">
        <authorList>
            <consortium name="WormBaseParasite"/>
        </authorList>
    </citation>
    <scope>IDENTIFICATION</scope>
</reference>